<feature type="active site" description="Proton donor" evidence="11">
    <location>
        <position position="108"/>
    </location>
</feature>
<evidence type="ECO:0000256" key="1">
    <source>
        <dbReference type="ARBA" id="ARBA00004844"/>
    </source>
</evidence>
<comment type="pathway">
    <text evidence="2 10">Purine metabolism; IMP biosynthesis via de novo pathway; 5-formamido-1-(5-phospho-D-ribosyl)imidazole-4-carboxamide from 5-amino-1-(5-phospho-D-ribosyl)imidazole-4-carboxamide (10-formyl THF route): step 1/1.</text>
</comment>
<dbReference type="SMART" id="SM00798">
    <property type="entry name" value="AICARFT_IMPCHas"/>
    <property type="match status" value="1"/>
</dbReference>
<dbReference type="FunFam" id="3.40.140.20:FF:000002">
    <property type="entry name" value="Bifunctional purine biosynthesis protein PurH"/>
    <property type="match status" value="1"/>
</dbReference>
<evidence type="ECO:0000313" key="13">
    <source>
        <dbReference type="EMBL" id="MPW13655.1"/>
    </source>
</evidence>
<gene>
    <name evidence="10 13" type="primary">purH</name>
    <name evidence="11" type="synonym">purN</name>
    <name evidence="13" type="ORF">GDZ32_00890</name>
</gene>
<keyword evidence="6 10" id="KW-0378">Hydrolase</keyword>
<dbReference type="Pfam" id="PF02142">
    <property type="entry name" value="MGS"/>
    <property type="match status" value="1"/>
</dbReference>
<accession>A0A6A7JZL7</accession>
<dbReference type="Gene3D" id="3.40.140.20">
    <property type="match status" value="2"/>
</dbReference>
<dbReference type="InterPro" id="IPR024051">
    <property type="entry name" value="AICAR_Tfase_dup_dom_sf"/>
</dbReference>
<dbReference type="Proteomes" id="UP000430466">
    <property type="component" value="Unassembled WGS sequence"/>
</dbReference>
<comment type="pathway">
    <text evidence="11">Purine metabolism; IMP biosynthesis via de novo pathway; N(2)-formyl-N(1)-(5-phospho-D-ribosyl)glycinamide from N(1)-(5-phospho-D-ribosyl)glycinamide (10-formyl THF route): step 1/1.</text>
</comment>
<dbReference type="SUPFAM" id="SSF52335">
    <property type="entry name" value="Methylglyoxal synthase-like"/>
    <property type="match status" value="1"/>
</dbReference>
<dbReference type="EMBL" id="WHOE01000007">
    <property type="protein sequence ID" value="MPW13655.1"/>
    <property type="molecule type" value="Genomic_DNA"/>
</dbReference>
<evidence type="ECO:0000256" key="11">
    <source>
        <dbReference type="HAMAP-Rule" id="MF_01930"/>
    </source>
</evidence>
<comment type="catalytic activity">
    <reaction evidence="9 10">
        <text>IMP + H2O = 5-formamido-1-(5-phospho-D-ribosyl)imidazole-4-carboxamide</text>
        <dbReference type="Rhea" id="RHEA:18445"/>
        <dbReference type="ChEBI" id="CHEBI:15377"/>
        <dbReference type="ChEBI" id="CHEBI:58053"/>
        <dbReference type="ChEBI" id="CHEBI:58467"/>
        <dbReference type="EC" id="3.5.4.10"/>
    </reaction>
</comment>
<dbReference type="FunFam" id="3.40.50.1380:FF:000001">
    <property type="entry name" value="Bifunctional purine biosynthesis protein PurH"/>
    <property type="match status" value="1"/>
</dbReference>
<protein>
    <recommendedName>
        <fullName evidence="10">Bifunctional purine biosynthesis protein PurH</fullName>
    </recommendedName>
    <domain>
        <recommendedName>
            <fullName evidence="10">Phosphoribosylaminoimidazolecarboxamide formyltransferase</fullName>
            <ecNumber evidence="10">2.1.2.3</ecNumber>
        </recommendedName>
        <alternativeName>
            <fullName evidence="10">AICAR transformylase</fullName>
        </alternativeName>
    </domain>
    <domain>
        <recommendedName>
            <fullName evidence="10">IMP cyclohydrolase</fullName>
            <ecNumber evidence="10">3.5.4.10</ecNumber>
        </recommendedName>
        <alternativeName>
            <fullName evidence="10">ATIC</fullName>
        </alternativeName>
        <alternativeName>
            <fullName evidence="10">IMP synthase</fullName>
        </alternativeName>
        <alternativeName>
            <fullName evidence="10">Inosinicase</fullName>
        </alternativeName>
    </domain>
</protein>
<dbReference type="PROSITE" id="PS51855">
    <property type="entry name" value="MGS"/>
    <property type="match status" value="1"/>
</dbReference>
<evidence type="ECO:0000256" key="6">
    <source>
        <dbReference type="ARBA" id="ARBA00022801"/>
    </source>
</evidence>
<dbReference type="Gene3D" id="3.40.50.1380">
    <property type="entry name" value="Methylglyoxal synthase-like domain"/>
    <property type="match status" value="1"/>
</dbReference>
<evidence type="ECO:0000256" key="5">
    <source>
        <dbReference type="ARBA" id="ARBA00022755"/>
    </source>
</evidence>
<proteinExistence type="inferred from homology"/>
<dbReference type="InterPro" id="IPR004607">
    <property type="entry name" value="GART"/>
</dbReference>
<comment type="caution">
    <text evidence="13">The sequence shown here is derived from an EMBL/GenBank/DDBJ whole genome shotgun (WGS) entry which is preliminary data.</text>
</comment>
<dbReference type="GO" id="GO:0004644">
    <property type="term" value="F:phosphoribosylglycinamide formyltransferase activity"/>
    <property type="evidence" value="ECO:0007669"/>
    <property type="project" value="UniProtKB-UniRule"/>
</dbReference>
<evidence type="ECO:0000313" key="14">
    <source>
        <dbReference type="Proteomes" id="UP000430466"/>
    </source>
</evidence>
<keyword evidence="5 10" id="KW-0658">Purine biosynthesis</keyword>
<comment type="pathway">
    <text evidence="1 10">Purine metabolism; IMP biosynthesis via de novo pathway; IMP from 5-formamido-1-(5-phospho-D-ribosyl)imidazole-4-carboxamide: step 1/1.</text>
</comment>
<reference evidence="13 14" key="1">
    <citation type="submission" date="2019-10" db="EMBL/GenBank/DDBJ databases">
        <title>Draft genome sequences of Lactobacillus strains.</title>
        <authorList>
            <person name="Cho G.-S."/>
            <person name="Fagbemigun O."/>
            <person name="Brinks E."/>
            <person name="Franz C.M.A.P."/>
        </authorList>
    </citation>
    <scope>NUCLEOTIDE SEQUENCE [LARGE SCALE GENOMIC DNA]</scope>
    <source>
        <strain evidence="13 14">313</strain>
    </source>
</reference>
<dbReference type="InterPro" id="IPR036477">
    <property type="entry name" value="Formyl_transf_N_sf"/>
</dbReference>
<keyword evidence="4 10" id="KW-0808">Transferase</keyword>
<sequence>MKIAILASGNGTNFEVLTKKFQAGEIPGTEALMFCNHPNAPVIKRAQRLGIPYETFSVKECGSKQAYEARLLKVLKEYKIDFIILSGYLRVVGSTILNEYPDSIVNLHPALLPKYPGLNSIARAFADYQRGLIDKTGVTVHFIDARLDHGPIIAQKAVPIYPDDTEETLETRVHETEHELFPMAVSEVIQTRMKRGNKVKRALVSVSDKTNLVPFVKGLVENHYEIISTGGTKKKLDEAGIKTISVEEITGFPEILDGRVKTLNPYIHGGLLAERDKPEHMKTLEKLNIHTIDLVCVNLYPFKQTIEKPNVELADAIENIDIGGPSLLRAASKNYASVTVVTDQADYDRVLKEITENGDTNLKTRAELAAKVFRTTAAYDALIAEYLTKQTGLEDPEKLTLTYDLKQKMRYGENSHQKAWLYEDALPKKFSILQAEQLHGKKLSYNNIKDADEALRAIREFQAEPTVVAMKHMNPCGIGRGKTLEEAWDRAYEADSISIFGGVIALNRQVDLATAKKIHKIFLEIVIAPGFDDDALAVLEKKKNIRLLQIDFSHENEPVRYETVSVMGGLLMQEQDVLNENVADWKCVTDVKPTEQQLKTMMFALKAVKHTKSNAIVVANNERTLGVGAGQPNRIDSAKIAVKHAGEAIDNTAVMSSDAFFPFGDCVEYAGKHGIKAIVQPGGSVRDQESIEAANKYGIAMVFTGYRHFRH</sequence>
<dbReference type="InterPro" id="IPR036914">
    <property type="entry name" value="MGS-like_dom_sf"/>
</dbReference>
<dbReference type="HAMAP" id="MF_01930">
    <property type="entry name" value="PurN"/>
    <property type="match status" value="1"/>
</dbReference>
<dbReference type="PANTHER" id="PTHR11692">
    <property type="entry name" value="BIFUNCTIONAL PURINE BIOSYNTHESIS PROTEIN PURH"/>
    <property type="match status" value="1"/>
</dbReference>
<dbReference type="GO" id="GO:0003937">
    <property type="term" value="F:IMP cyclohydrolase activity"/>
    <property type="evidence" value="ECO:0007669"/>
    <property type="project" value="UniProtKB-UniRule"/>
</dbReference>
<dbReference type="SUPFAM" id="SSF53927">
    <property type="entry name" value="Cytidine deaminase-like"/>
    <property type="match status" value="1"/>
</dbReference>
<dbReference type="UniPathway" id="UPA00074">
    <property type="reaction ID" value="UER00126"/>
</dbReference>
<dbReference type="CDD" id="cd08645">
    <property type="entry name" value="FMT_core_GART"/>
    <property type="match status" value="1"/>
</dbReference>
<feature type="binding site" evidence="11">
    <location>
        <position position="64"/>
    </location>
    <ligand>
        <name>(6R)-10-formyltetrahydrofolate</name>
        <dbReference type="ChEBI" id="CHEBI:195366"/>
    </ligand>
</feature>
<dbReference type="HAMAP" id="MF_00139">
    <property type="entry name" value="PurH"/>
    <property type="match status" value="1"/>
</dbReference>
<evidence type="ECO:0000256" key="3">
    <source>
        <dbReference type="ARBA" id="ARBA00007667"/>
    </source>
</evidence>
<comment type="domain">
    <text evidence="10">The IMP cyclohydrolase activity resides in the N-terminal region.</text>
</comment>
<dbReference type="InterPro" id="IPR002376">
    <property type="entry name" value="Formyl_transf_N"/>
</dbReference>
<evidence type="ECO:0000256" key="7">
    <source>
        <dbReference type="ARBA" id="ARBA00023268"/>
    </source>
</evidence>
<dbReference type="EC" id="3.5.4.10" evidence="10"/>
<feature type="binding site" evidence="11">
    <location>
        <begin position="11"/>
        <end position="13"/>
    </location>
    <ligand>
        <name>N(1)-(5-phospho-beta-D-ribosyl)glycinamide</name>
        <dbReference type="ChEBI" id="CHEBI:143788"/>
    </ligand>
</feature>
<keyword evidence="7 10" id="KW-0511">Multifunctional enzyme</keyword>
<dbReference type="InterPro" id="IPR016193">
    <property type="entry name" value="Cytidine_deaminase-like"/>
</dbReference>
<dbReference type="InterPro" id="IPR011607">
    <property type="entry name" value="MGS-like_dom"/>
</dbReference>
<evidence type="ECO:0000259" key="12">
    <source>
        <dbReference type="PROSITE" id="PS51855"/>
    </source>
</evidence>
<dbReference type="GO" id="GO:0004643">
    <property type="term" value="F:phosphoribosylaminoimidazolecarboxamide formyltransferase activity"/>
    <property type="evidence" value="ECO:0007669"/>
    <property type="project" value="UniProtKB-UniRule"/>
</dbReference>
<dbReference type="FunFam" id="3.40.140.20:FF:000001">
    <property type="entry name" value="Bifunctional purine biosynthesis protein PurH"/>
    <property type="match status" value="1"/>
</dbReference>
<dbReference type="Gene3D" id="3.40.50.170">
    <property type="entry name" value="Formyl transferase, N-terminal domain"/>
    <property type="match status" value="1"/>
</dbReference>
<dbReference type="InterPro" id="IPR002695">
    <property type="entry name" value="PurH-like"/>
</dbReference>
<dbReference type="NCBIfam" id="TIGR00355">
    <property type="entry name" value="purH"/>
    <property type="match status" value="1"/>
</dbReference>
<feature type="site" description="Raises pKa of active site His" evidence="11">
    <location>
        <position position="148"/>
    </location>
</feature>
<evidence type="ECO:0000256" key="10">
    <source>
        <dbReference type="HAMAP-Rule" id="MF_00139"/>
    </source>
</evidence>
<comment type="function">
    <text evidence="11">Catalyzes the transfer of a formyl group from 10-formyltetrahydrofolate to 5-phospho-ribosyl-glycinamide (GAR), producing 5-phospho-ribosyl-N-formylglycinamide (FGAR) and tetrahydrofolate.</text>
</comment>
<dbReference type="GO" id="GO:0005829">
    <property type="term" value="C:cytosol"/>
    <property type="evidence" value="ECO:0007669"/>
    <property type="project" value="TreeGrafter"/>
</dbReference>
<dbReference type="Pfam" id="PF00551">
    <property type="entry name" value="Formyl_trans_N"/>
    <property type="match status" value="1"/>
</dbReference>
<dbReference type="NCBIfam" id="NF002049">
    <property type="entry name" value="PRK00881.1"/>
    <property type="match status" value="1"/>
</dbReference>
<dbReference type="CDD" id="cd01421">
    <property type="entry name" value="IMPCH"/>
    <property type="match status" value="1"/>
</dbReference>
<dbReference type="EC" id="2.1.2.3" evidence="10"/>
<evidence type="ECO:0000256" key="8">
    <source>
        <dbReference type="ARBA" id="ARBA00050488"/>
    </source>
</evidence>
<organism evidence="13 14">
    <name type="scientific">Lactobacillus helveticus</name>
    <name type="common">Lactobacillus suntoryeus</name>
    <dbReference type="NCBI Taxonomy" id="1587"/>
    <lineage>
        <taxon>Bacteria</taxon>
        <taxon>Bacillati</taxon>
        <taxon>Bacillota</taxon>
        <taxon>Bacilli</taxon>
        <taxon>Lactobacillales</taxon>
        <taxon>Lactobacillaceae</taxon>
        <taxon>Lactobacillus</taxon>
    </lineage>
</organism>
<feature type="domain" description="MGS-like" evidence="12">
    <location>
        <begin position="191"/>
        <end position="342"/>
    </location>
</feature>
<dbReference type="PANTHER" id="PTHR11692:SF0">
    <property type="entry name" value="BIFUNCTIONAL PURINE BIOSYNTHESIS PROTEIN ATIC"/>
    <property type="match status" value="1"/>
</dbReference>
<comment type="catalytic activity">
    <reaction evidence="8 10">
        <text>(6R)-10-formyltetrahydrofolate + 5-amino-1-(5-phospho-beta-D-ribosyl)imidazole-4-carboxamide = 5-formamido-1-(5-phospho-D-ribosyl)imidazole-4-carboxamide + (6S)-5,6,7,8-tetrahydrofolate</text>
        <dbReference type="Rhea" id="RHEA:22192"/>
        <dbReference type="ChEBI" id="CHEBI:57453"/>
        <dbReference type="ChEBI" id="CHEBI:58467"/>
        <dbReference type="ChEBI" id="CHEBI:58475"/>
        <dbReference type="ChEBI" id="CHEBI:195366"/>
        <dbReference type="EC" id="2.1.2.3"/>
    </reaction>
</comment>
<comment type="similarity">
    <text evidence="3 10">Belongs to the PurH family.</text>
</comment>
<evidence type="ECO:0000256" key="4">
    <source>
        <dbReference type="ARBA" id="ARBA00022679"/>
    </source>
</evidence>
<dbReference type="SUPFAM" id="SSF53328">
    <property type="entry name" value="Formyltransferase"/>
    <property type="match status" value="1"/>
</dbReference>
<dbReference type="AlphaFoldDB" id="A0A6A7JZL7"/>
<feature type="binding site" evidence="11">
    <location>
        <position position="106"/>
    </location>
    <ligand>
        <name>(6R)-10-formyltetrahydrofolate</name>
        <dbReference type="ChEBI" id="CHEBI:195366"/>
    </ligand>
</feature>
<dbReference type="SMART" id="SM00851">
    <property type="entry name" value="MGS"/>
    <property type="match status" value="1"/>
</dbReference>
<dbReference type="Pfam" id="PF01808">
    <property type="entry name" value="AICARFT_IMPCHas"/>
    <property type="match status" value="1"/>
</dbReference>
<dbReference type="NCBIfam" id="TIGR00639">
    <property type="entry name" value="PurN"/>
    <property type="match status" value="1"/>
</dbReference>
<comment type="catalytic activity">
    <reaction evidence="11">
        <text>N(1)-(5-phospho-beta-D-ribosyl)glycinamide + (6R)-10-formyltetrahydrofolate = N(2)-formyl-N(1)-(5-phospho-beta-D-ribosyl)glycinamide + (6S)-5,6,7,8-tetrahydrofolate + H(+)</text>
        <dbReference type="Rhea" id="RHEA:15053"/>
        <dbReference type="ChEBI" id="CHEBI:15378"/>
        <dbReference type="ChEBI" id="CHEBI:57453"/>
        <dbReference type="ChEBI" id="CHEBI:143788"/>
        <dbReference type="ChEBI" id="CHEBI:147286"/>
        <dbReference type="ChEBI" id="CHEBI:195366"/>
        <dbReference type="EC" id="2.1.2.2"/>
    </reaction>
</comment>
<evidence type="ECO:0000256" key="9">
    <source>
        <dbReference type="ARBA" id="ARBA00050687"/>
    </source>
</evidence>
<comment type="similarity">
    <text evidence="11">Belongs to the GART family.</text>
</comment>
<name>A0A6A7JZL7_LACHE</name>
<dbReference type="GO" id="GO:0006189">
    <property type="term" value="P:'de novo' IMP biosynthetic process"/>
    <property type="evidence" value="ECO:0007669"/>
    <property type="project" value="UniProtKB-UniRule"/>
</dbReference>
<comment type="caution">
    <text evidence="11">Lacks conserved residue(s) required for the propagation of feature annotation.</text>
</comment>
<evidence type="ECO:0000256" key="2">
    <source>
        <dbReference type="ARBA" id="ARBA00004954"/>
    </source>
</evidence>